<dbReference type="InterPro" id="IPR041489">
    <property type="entry name" value="PDZ_6"/>
</dbReference>
<accession>A0A644X317</accession>
<dbReference type="InterPro" id="IPR009003">
    <property type="entry name" value="Peptidase_S1_PA"/>
</dbReference>
<proteinExistence type="predicted"/>
<reference evidence="2" key="1">
    <citation type="submission" date="2019-08" db="EMBL/GenBank/DDBJ databases">
        <authorList>
            <person name="Kucharzyk K."/>
            <person name="Murdoch R.W."/>
            <person name="Higgins S."/>
            <person name="Loffler F."/>
        </authorList>
    </citation>
    <scope>NUCLEOTIDE SEQUENCE</scope>
</reference>
<dbReference type="EC" id="3.4.21.116" evidence="2"/>
<dbReference type="Pfam" id="PF17820">
    <property type="entry name" value="PDZ_6"/>
    <property type="match status" value="1"/>
</dbReference>
<dbReference type="PROSITE" id="PS51494">
    <property type="entry name" value="SPOIVB"/>
    <property type="match status" value="1"/>
</dbReference>
<dbReference type="SMART" id="SM00228">
    <property type="entry name" value="PDZ"/>
    <property type="match status" value="1"/>
</dbReference>
<name>A0A644X317_9ZZZZ</name>
<dbReference type="NCBIfam" id="TIGR02860">
    <property type="entry name" value="spore_IV_B"/>
    <property type="match status" value="1"/>
</dbReference>
<dbReference type="Pfam" id="PF05580">
    <property type="entry name" value="Peptidase_S55"/>
    <property type="match status" value="1"/>
</dbReference>
<gene>
    <name evidence="2" type="primary">spoIVB_5</name>
    <name evidence="2" type="ORF">SDC9_56884</name>
</gene>
<evidence type="ECO:0000313" key="2">
    <source>
        <dbReference type="EMBL" id="MPM10552.1"/>
    </source>
</evidence>
<dbReference type="SUPFAM" id="SSF50156">
    <property type="entry name" value="PDZ domain-like"/>
    <property type="match status" value="1"/>
</dbReference>
<sequence length="379" mass="39123">MKQTRVKPRSLRKPFAALAAAFLLAAIPPAGGAAVSAAGNFSGYEVILGGSAFGVKIYASGVMVVGLSDIETDTGTRSPAYEAGIRVKDVITAACGEQITTVEQLSEILGGSGGQAVNLTVLRREDTFEAVVLPAKPTGQEGYMAGMWVRDSTAGIGTLTFFDPHTGTFGGLGHAICDVDTGEIVPIDKGTVVGATIIDIRKGQKGAAGELVGVFDDSINIGTLFSNGKTGIFGQAVNTYVPSGPHIQVALRGEVKTGPAHIVCSASGSVQWYQIEITKIIPGAVDGKSMCISVTDPKMIELTGGIVQGMSGSPIVQNGKLVGAVTHVMLSDPTKGYGIFIESMLETAEGQCPSALFTAKSFFGKKILPGSPKGWENVL</sequence>
<evidence type="ECO:0000259" key="1">
    <source>
        <dbReference type="PROSITE" id="PS51494"/>
    </source>
</evidence>
<dbReference type="InterPro" id="IPR008763">
    <property type="entry name" value="Peptidase_S55"/>
</dbReference>
<keyword evidence="2" id="KW-0378">Hydrolase</keyword>
<dbReference type="InterPro" id="IPR014219">
    <property type="entry name" value="SpoIVB"/>
</dbReference>
<dbReference type="EMBL" id="VSSQ01001708">
    <property type="protein sequence ID" value="MPM10552.1"/>
    <property type="molecule type" value="Genomic_DNA"/>
</dbReference>
<dbReference type="GO" id="GO:0016787">
    <property type="term" value="F:hydrolase activity"/>
    <property type="evidence" value="ECO:0007669"/>
    <property type="project" value="UniProtKB-KW"/>
</dbReference>
<comment type="caution">
    <text evidence="2">The sequence shown here is derived from an EMBL/GenBank/DDBJ whole genome shotgun (WGS) entry which is preliminary data.</text>
</comment>
<dbReference type="InterPro" id="IPR001478">
    <property type="entry name" value="PDZ"/>
</dbReference>
<dbReference type="Gene3D" id="2.30.42.10">
    <property type="match status" value="1"/>
</dbReference>
<dbReference type="AlphaFoldDB" id="A0A644X317"/>
<organism evidence="2">
    <name type="scientific">bioreactor metagenome</name>
    <dbReference type="NCBI Taxonomy" id="1076179"/>
    <lineage>
        <taxon>unclassified sequences</taxon>
        <taxon>metagenomes</taxon>
        <taxon>ecological metagenomes</taxon>
    </lineage>
</organism>
<dbReference type="SUPFAM" id="SSF50494">
    <property type="entry name" value="Trypsin-like serine proteases"/>
    <property type="match status" value="1"/>
</dbReference>
<dbReference type="InterPro" id="IPR036034">
    <property type="entry name" value="PDZ_sf"/>
</dbReference>
<protein>
    <submittedName>
        <fullName evidence="2">SpoIVB peptidase</fullName>
        <ecNumber evidence="2">3.4.21.116</ecNumber>
    </submittedName>
</protein>
<feature type="domain" description="Peptidase S55" evidence="1">
    <location>
        <begin position="126"/>
        <end position="360"/>
    </location>
</feature>